<evidence type="ECO:0000313" key="1">
    <source>
        <dbReference type="EMBL" id="SVE07868.1"/>
    </source>
</evidence>
<organism evidence="1">
    <name type="scientific">marine metagenome</name>
    <dbReference type="NCBI Taxonomy" id="408172"/>
    <lineage>
        <taxon>unclassified sequences</taxon>
        <taxon>metagenomes</taxon>
        <taxon>ecological metagenomes</taxon>
    </lineage>
</organism>
<gene>
    <name evidence="1" type="ORF">METZ01_LOCUS460722</name>
</gene>
<reference evidence="1" key="1">
    <citation type="submission" date="2018-05" db="EMBL/GenBank/DDBJ databases">
        <authorList>
            <person name="Lanie J.A."/>
            <person name="Ng W.-L."/>
            <person name="Kazmierczak K.M."/>
            <person name="Andrzejewski T.M."/>
            <person name="Davidsen T.M."/>
            <person name="Wayne K.J."/>
            <person name="Tettelin H."/>
            <person name="Glass J.I."/>
            <person name="Rusch D."/>
            <person name="Podicherti R."/>
            <person name="Tsui H.-C.T."/>
            <person name="Winkler M.E."/>
        </authorList>
    </citation>
    <scope>NUCLEOTIDE SEQUENCE</scope>
</reference>
<accession>A0A383AL78</accession>
<name>A0A383AL78_9ZZZZ</name>
<sequence length="98" mass="11059">MAEKKLETFIKTLIDFLEDACDEYDADTIEIFSTALAVCVAGIRRVAMTSEDDVELSSNLMKLGIVWDPDLDDFEMSDDTIERWLTNNKGAPPDETIH</sequence>
<protein>
    <submittedName>
        <fullName evidence="1">Uncharacterized protein</fullName>
    </submittedName>
</protein>
<dbReference type="EMBL" id="UINC01192627">
    <property type="protein sequence ID" value="SVE07868.1"/>
    <property type="molecule type" value="Genomic_DNA"/>
</dbReference>
<proteinExistence type="predicted"/>
<dbReference type="AlphaFoldDB" id="A0A383AL78"/>